<dbReference type="NCBIfam" id="TIGR00119">
    <property type="entry name" value="acolac_sm"/>
    <property type="match status" value="1"/>
</dbReference>
<keyword evidence="1" id="KW-0028">Amino-acid biosynthesis</keyword>
<reference evidence="3 4" key="1">
    <citation type="submission" date="2016-11" db="EMBL/GenBank/DDBJ databases">
        <title>Whole genomes of Flavobacteriaceae.</title>
        <authorList>
            <person name="Stine C."/>
            <person name="Li C."/>
            <person name="Tadesse D."/>
        </authorList>
    </citation>
    <scope>NUCLEOTIDE SEQUENCE [LARGE SCALE GENOMIC DNA]</scope>
    <source>
        <strain evidence="3 4">ATCC 51468</strain>
    </source>
</reference>
<dbReference type="PANTHER" id="PTHR30239:SF0">
    <property type="entry name" value="ACETOLACTATE SYNTHASE SMALL SUBUNIT 1, CHLOROPLASTIC"/>
    <property type="match status" value="1"/>
</dbReference>
<comment type="catalytic activity">
    <reaction evidence="1">
        <text>2 pyruvate + H(+) = (2S)-2-acetolactate + CO2</text>
        <dbReference type="Rhea" id="RHEA:25249"/>
        <dbReference type="ChEBI" id="CHEBI:15361"/>
        <dbReference type="ChEBI" id="CHEBI:15378"/>
        <dbReference type="ChEBI" id="CHEBI:16526"/>
        <dbReference type="ChEBI" id="CHEBI:58476"/>
        <dbReference type="EC" id="2.2.1.6"/>
    </reaction>
</comment>
<dbReference type="EC" id="2.2.1.6" evidence="1"/>
<name>A0ABX4BZ40_9FLAO</name>
<accession>A0ABX4BZ40</accession>
<dbReference type="Gene3D" id="3.30.70.260">
    <property type="match status" value="1"/>
</dbReference>
<evidence type="ECO:0000259" key="2">
    <source>
        <dbReference type="Pfam" id="PF10369"/>
    </source>
</evidence>
<evidence type="ECO:0000313" key="4">
    <source>
        <dbReference type="Proteomes" id="UP000198302"/>
    </source>
</evidence>
<dbReference type="Gene3D" id="3.30.70.1150">
    <property type="entry name" value="ACT-like. Chain A, domain 2"/>
    <property type="match status" value="1"/>
</dbReference>
<dbReference type="SUPFAM" id="SSF55021">
    <property type="entry name" value="ACT-like"/>
    <property type="match status" value="2"/>
</dbReference>
<comment type="pathway">
    <text evidence="1">Amino-acid biosynthesis; L-isoleucine biosynthesis; L-isoleucine from 2-oxobutanoate: step 1/4.</text>
</comment>
<dbReference type="InterPro" id="IPR027271">
    <property type="entry name" value="Acetolactate_synth/TF_NikR_C"/>
</dbReference>
<feature type="domain" description="Acetolactate synthase small subunit C-terminal" evidence="2">
    <location>
        <begin position="88"/>
        <end position="159"/>
    </location>
</feature>
<evidence type="ECO:0000256" key="1">
    <source>
        <dbReference type="RuleBase" id="RU368092"/>
    </source>
</evidence>
<proteinExistence type="inferred from homology"/>
<dbReference type="InterPro" id="IPR045865">
    <property type="entry name" value="ACT-like_dom_sf"/>
</dbReference>
<organism evidence="3 4">
    <name type="scientific">Flavobacterium hibernum</name>
    <dbReference type="NCBI Taxonomy" id="37752"/>
    <lineage>
        <taxon>Bacteria</taxon>
        <taxon>Pseudomonadati</taxon>
        <taxon>Bacteroidota</taxon>
        <taxon>Flavobacteriia</taxon>
        <taxon>Flavobacteriales</taxon>
        <taxon>Flavobacteriaceae</taxon>
        <taxon>Flavobacterium</taxon>
    </lineage>
</organism>
<dbReference type="InterPro" id="IPR019455">
    <property type="entry name" value="Acetolactate_synth_ssu_C"/>
</dbReference>
<dbReference type="PANTHER" id="PTHR30239">
    <property type="entry name" value="ACETOLACTATE SYNTHASE SMALL SUBUNIT"/>
    <property type="match status" value="1"/>
</dbReference>
<protein>
    <recommendedName>
        <fullName evidence="1">Acetolactate synthase small subunit</fullName>
        <shortName evidence="1">AHAS</shortName>
        <shortName evidence="1">ALS</shortName>
        <ecNumber evidence="1">2.2.1.6</ecNumber>
    </recommendedName>
    <alternativeName>
        <fullName evidence="1">Acetohydroxy-acid synthase small subunit</fullName>
    </alternativeName>
</protein>
<comment type="subunit">
    <text evidence="1">Dimer of large and small chains.</text>
</comment>
<comment type="function">
    <text evidence="1">Catalyzes the conversion of 2 pyruvate molecules into acetolactate in the first common step of the biosynthetic pathway of the branched-amino acids such as leucine, isoleucine, and valine.</text>
</comment>
<dbReference type="RefSeq" id="WP_052480035.1">
    <property type="nucleotide sequence ID" value="NZ_JPRK01000002.1"/>
</dbReference>
<dbReference type="InterPro" id="IPR004789">
    <property type="entry name" value="Acetalactate_synth_ssu"/>
</dbReference>
<keyword evidence="1" id="KW-0808">Transferase</keyword>
<dbReference type="Proteomes" id="UP000198302">
    <property type="component" value="Unassembled WGS sequence"/>
</dbReference>
<keyword evidence="4" id="KW-1185">Reference proteome</keyword>
<comment type="pathway">
    <text evidence="1">Amino-acid biosynthesis; L-valine biosynthesis; L-valine from pyruvate: step 1/4.</text>
</comment>
<dbReference type="EMBL" id="MUGX01000029">
    <property type="protein sequence ID" value="OXA84659.1"/>
    <property type="molecule type" value="Genomic_DNA"/>
</dbReference>
<gene>
    <name evidence="3" type="ORF">B0A73_18765</name>
</gene>
<comment type="caution">
    <text evidence="3">The sequence shown here is derived from an EMBL/GenBank/DDBJ whole genome shotgun (WGS) entry which is preliminary data.</text>
</comment>
<evidence type="ECO:0000313" key="3">
    <source>
        <dbReference type="EMBL" id="OXA84659.1"/>
    </source>
</evidence>
<comment type="similarity">
    <text evidence="1">Belongs to the acetolactate synthase small subunit family.</text>
</comment>
<keyword evidence="1" id="KW-0100">Branched-chain amino acid biosynthesis</keyword>
<sequence length="174" mass="20450">MKEKYTLSVYTENQMELTNKIAIMFLRKKISLESLNISSCEIDKMYRFTIVINETFEIVNNLVHQIEKIIDVFKCYCNTEDEIIYTQTALFKISTNVVMNDQGFNFLLSQYNAKYLCIEKEYTIIEVMALENKIDELITLLLQYELIEFIKSSKIALIKSNEGFANELLKMDNN</sequence>
<dbReference type="Pfam" id="PF10369">
    <property type="entry name" value="ALS_ss_C"/>
    <property type="match status" value="1"/>
</dbReference>